<keyword evidence="1" id="KW-0812">Transmembrane</keyword>
<proteinExistence type="predicted"/>
<dbReference type="AlphaFoldDB" id="A0AA37S459"/>
<evidence type="ECO:0000256" key="1">
    <source>
        <dbReference type="SAM" id="Phobius"/>
    </source>
</evidence>
<comment type="caution">
    <text evidence="2">The sequence shown here is derived from an EMBL/GenBank/DDBJ whole genome shotgun (WGS) entry which is preliminary data.</text>
</comment>
<feature type="transmembrane region" description="Helical" evidence="1">
    <location>
        <begin position="81"/>
        <end position="98"/>
    </location>
</feature>
<name>A0AA37S459_9GAMM</name>
<sequence length="101" mass="11314">MDLHMKKWVLKKRIFMIGFLPFMGVFVALLLNFIAGSAYTTSLNQSAIRVYFMGSAMWSVLALFSGVYMYSKCSSMNHLKFILGVSSVSLGITIPWIIGMS</sequence>
<reference evidence="2" key="2">
    <citation type="submission" date="2023-01" db="EMBL/GenBank/DDBJ databases">
        <title>Draft genome sequence of Pseudoalteromonas tetraodonis strain NBRC 103034.</title>
        <authorList>
            <person name="Sun Q."/>
            <person name="Mori K."/>
        </authorList>
    </citation>
    <scope>NUCLEOTIDE SEQUENCE</scope>
    <source>
        <strain evidence="2">NBRC 103034</strain>
    </source>
</reference>
<evidence type="ECO:0000313" key="3">
    <source>
        <dbReference type="Proteomes" id="UP001161408"/>
    </source>
</evidence>
<protein>
    <submittedName>
        <fullName evidence="2">Uncharacterized protein</fullName>
    </submittedName>
</protein>
<organism evidence="2 3">
    <name type="scientific">Pseudoalteromonas tetraodonis GFC</name>
    <dbReference type="NCBI Taxonomy" id="1315271"/>
    <lineage>
        <taxon>Bacteria</taxon>
        <taxon>Pseudomonadati</taxon>
        <taxon>Pseudomonadota</taxon>
        <taxon>Gammaproteobacteria</taxon>
        <taxon>Alteromonadales</taxon>
        <taxon>Pseudoalteromonadaceae</taxon>
        <taxon>Pseudoalteromonas</taxon>
    </lineage>
</organism>
<keyword evidence="1" id="KW-1133">Transmembrane helix</keyword>
<feature type="transmembrane region" description="Helical" evidence="1">
    <location>
        <begin position="14"/>
        <end position="35"/>
    </location>
</feature>
<gene>
    <name evidence="2" type="ORF">GCM10007914_28630</name>
</gene>
<dbReference type="Proteomes" id="UP001161408">
    <property type="component" value="Unassembled WGS sequence"/>
</dbReference>
<accession>A0AA37S459</accession>
<feature type="transmembrane region" description="Helical" evidence="1">
    <location>
        <begin position="47"/>
        <end position="69"/>
    </location>
</feature>
<keyword evidence="3" id="KW-1185">Reference proteome</keyword>
<dbReference type="EMBL" id="BSNE01000020">
    <property type="protein sequence ID" value="GLQ03982.1"/>
    <property type="molecule type" value="Genomic_DNA"/>
</dbReference>
<keyword evidence="1" id="KW-0472">Membrane</keyword>
<evidence type="ECO:0000313" key="2">
    <source>
        <dbReference type="EMBL" id="GLQ03982.1"/>
    </source>
</evidence>
<reference evidence="2" key="1">
    <citation type="journal article" date="2014" name="Int. J. Syst. Evol. Microbiol.">
        <title>Complete genome sequence of Corynebacterium casei LMG S-19264T (=DSM 44701T), isolated from a smear-ripened cheese.</title>
        <authorList>
            <consortium name="US DOE Joint Genome Institute (JGI-PGF)"/>
            <person name="Walter F."/>
            <person name="Albersmeier A."/>
            <person name="Kalinowski J."/>
            <person name="Ruckert C."/>
        </authorList>
    </citation>
    <scope>NUCLEOTIDE SEQUENCE</scope>
    <source>
        <strain evidence="2">NBRC 103034</strain>
    </source>
</reference>